<dbReference type="InterPro" id="IPR003356">
    <property type="entry name" value="DNA_methylase_A-5"/>
</dbReference>
<evidence type="ECO:0000256" key="5">
    <source>
        <dbReference type="ARBA" id="ARBA00022747"/>
    </source>
</evidence>
<accession>A0A1H3DHZ6</accession>
<dbReference type="Pfam" id="PF02384">
    <property type="entry name" value="N6_Mtase"/>
    <property type="match status" value="1"/>
</dbReference>
<dbReference type="RefSeq" id="WP_089764927.1">
    <property type="nucleotide sequence ID" value="NZ_FNPB01000001.1"/>
</dbReference>
<dbReference type="PANTHER" id="PTHR42998:SF1">
    <property type="entry name" value="TYPE I RESTRICTION ENZYME HINDI METHYLASE SUBUNIT"/>
    <property type="match status" value="1"/>
</dbReference>
<evidence type="ECO:0000313" key="9">
    <source>
        <dbReference type="EMBL" id="SDX65977.1"/>
    </source>
</evidence>
<dbReference type="PRINTS" id="PR00507">
    <property type="entry name" value="N12N6MTFRASE"/>
</dbReference>
<keyword evidence="10" id="KW-1185">Reference proteome</keyword>
<dbReference type="AlphaFoldDB" id="A0A1H3DHZ6"/>
<dbReference type="GO" id="GO:0009307">
    <property type="term" value="P:DNA restriction-modification system"/>
    <property type="evidence" value="ECO:0007669"/>
    <property type="project" value="UniProtKB-KW"/>
</dbReference>
<gene>
    <name evidence="9" type="ORF">SAMN04487946_101586</name>
</gene>
<dbReference type="InterPro" id="IPR038333">
    <property type="entry name" value="T1MK-like_N_sf"/>
</dbReference>
<organism evidence="9 10">
    <name type="scientific">Halobellus clavatus</name>
    <dbReference type="NCBI Taxonomy" id="660517"/>
    <lineage>
        <taxon>Archaea</taxon>
        <taxon>Methanobacteriati</taxon>
        <taxon>Methanobacteriota</taxon>
        <taxon>Stenosarchaea group</taxon>
        <taxon>Halobacteria</taxon>
        <taxon>Halobacteriales</taxon>
        <taxon>Haloferacaceae</taxon>
        <taxon>Halobellus</taxon>
    </lineage>
</organism>
<dbReference type="InterPro" id="IPR029063">
    <property type="entry name" value="SAM-dependent_MTases_sf"/>
</dbReference>
<evidence type="ECO:0000256" key="6">
    <source>
        <dbReference type="ARBA" id="ARBA00047942"/>
    </source>
</evidence>
<reference evidence="10" key="1">
    <citation type="submission" date="2016-10" db="EMBL/GenBank/DDBJ databases">
        <authorList>
            <person name="Varghese N."/>
            <person name="Submissions S."/>
        </authorList>
    </citation>
    <scope>NUCLEOTIDE SEQUENCE [LARGE SCALE GENOMIC DNA]</scope>
    <source>
        <strain evidence="10">CGMCC 1.10118</strain>
    </source>
</reference>
<proteinExistence type="predicted"/>
<dbReference type="InterPro" id="IPR052916">
    <property type="entry name" value="Type-I_RE_MTase_Subunit"/>
</dbReference>
<dbReference type="Gene3D" id="1.20.1260.30">
    <property type="match status" value="1"/>
</dbReference>
<dbReference type="InterPro" id="IPR022749">
    <property type="entry name" value="D12N6_MeTrfase_N"/>
</dbReference>
<dbReference type="Pfam" id="PF12161">
    <property type="entry name" value="HsdM_N"/>
    <property type="match status" value="1"/>
</dbReference>
<dbReference type="EC" id="2.1.1.72" evidence="1"/>
<dbReference type="SUPFAM" id="SSF53335">
    <property type="entry name" value="S-adenosyl-L-methionine-dependent methyltransferases"/>
    <property type="match status" value="1"/>
</dbReference>
<comment type="catalytic activity">
    <reaction evidence="6">
        <text>a 2'-deoxyadenosine in DNA + S-adenosyl-L-methionine = an N(6)-methyl-2'-deoxyadenosine in DNA + S-adenosyl-L-homocysteine + H(+)</text>
        <dbReference type="Rhea" id="RHEA:15197"/>
        <dbReference type="Rhea" id="RHEA-COMP:12418"/>
        <dbReference type="Rhea" id="RHEA-COMP:12419"/>
        <dbReference type="ChEBI" id="CHEBI:15378"/>
        <dbReference type="ChEBI" id="CHEBI:57856"/>
        <dbReference type="ChEBI" id="CHEBI:59789"/>
        <dbReference type="ChEBI" id="CHEBI:90615"/>
        <dbReference type="ChEBI" id="CHEBI:90616"/>
        <dbReference type="EC" id="2.1.1.72"/>
    </reaction>
</comment>
<evidence type="ECO:0000256" key="4">
    <source>
        <dbReference type="ARBA" id="ARBA00022691"/>
    </source>
</evidence>
<evidence type="ECO:0000313" key="10">
    <source>
        <dbReference type="Proteomes" id="UP000199170"/>
    </source>
</evidence>
<evidence type="ECO:0000256" key="1">
    <source>
        <dbReference type="ARBA" id="ARBA00011900"/>
    </source>
</evidence>
<keyword evidence="5" id="KW-0680">Restriction system</keyword>
<dbReference type="Gene3D" id="3.40.50.150">
    <property type="entry name" value="Vaccinia Virus protein VP39"/>
    <property type="match status" value="1"/>
</dbReference>
<dbReference type="Proteomes" id="UP000199170">
    <property type="component" value="Unassembled WGS sequence"/>
</dbReference>
<sequence>MAIAGDSNGELEKKLWETAEKLRGPVDPSEYKDFALGLLFLKSMSDSFEARREELEEKTRDEDSRYYTEDEKEREYILTDKDEYKSENVFYLPEDARWQYFVDNATDPQIGKKIDDAMRAIEEENPRLKGILPKGYSRSSLSDNSSDALEGLINLFADLEMEAGNGDGDEDIFGRIYEYFIKQFAMEGGQKGGEFYTPKSVVELMVEVLEPYEGRIFDPFSGSGGMFVQSQKFIESHGGDTDKISIYGQEIKESTLQISKMNLYLRGLDGNIKQGDSILNDQHKGLEADYVITNPPFNMSEWGKDSIADDDPRFRYGLAPSNNANYAFIQHMISHLGNDGMAATVMANGAMSVQSKEGEIRQSIIEDDLLDAVIALPKELFFTTSIPACIFILSKGKDSDKYRDRGGETLFVDAREEYESINRTQNTLTEDNINRIVEKVRAYRGEDGVDEYEDETGFCKVAEIEDIADNRHIITPGRYVGIKEKEGDDEPFEVKMERLSADLRENFQKSNELQDQIEKNLEVLGF</sequence>
<protein>
    <recommendedName>
        <fullName evidence="1">site-specific DNA-methyltransferase (adenine-specific)</fullName>
        <ecNumber evidence="1">2.1.1.72</ecNumber>
    </recommendedName>
</protein>
<keyword evidence="2" id="KW-0489">Methyltransferase</keyword>
<dbReference type="GO" id="GO:0032259">
    <property type="term" value="P:methylation"/>
    <property type="evidence" value="ECO:0007669"/>
    <property type="project" value="UniProtKB-KW"/>
</dbReference>
<name>A0A1H3DHZ6_9EURY</name>
<dbReference type="EMBL" id="FNPB01000001">
    <property type="protein sequence ID" value="SDX65977.1"/>
    <property type="molecule type" value="Genomic_DNA"/>
</dbReference>
<dbReference type="GO" id="GO:0003677">
    <property type="term" value="F:DNA binding"/>
    <property type="evidence" value="ECO:0007669"/>
    <property type="project" value="InterPro"/>
</dbReference>
<feature type="domain" description="DNA methylase adenine-specific" evidence="7">
    <location>
        <begin position="169"/>
        <end position="486"/>
    </location>
</feature>
<evidence type="ECO:0000256" key="3">
    <source>
        <dbReference type="ARBA" id="ARBA00022679"/>
    </source>
</evidence>
<dbReference type="OrthoDB" id="296921at2157"/>
<dbReference type="PROSITE" id="PS00092">
    <property type="entry name" value="N6_MTASE"/>
    <property type="match status" value="1"/>
</dbReference>
<evidence type="ECO:0000259" key="8">
    <source>
        <dbReference type="Pfam" id="PF12161"/>
    </source>
</evidence>
<dbReference type="GO" id="GO:0008170">
    <property type="term" value="F:N-methyltransferase activity"/>
    <property type="evidence" value="ECO:0007669"/>
    <property type="project" value="InterPro"/>
</dbReference>
<evidence type="ECO:0000256" key="2">
    <source>
        <dbReference type="ARBA" id="ARBA00022603"/>
    </source>
</evidence>
<dbReference type="GO" id="GO:0009007">
    <property type="term" value="F:site-specific DNA-methyltransferase (adenine-specific) activity"/>
    <property type="evidence" value="ECO:0007669"/>
    <property type="project" value="UniProtKB-EC"/>
</dbReference>
<feature type="domain" description="N6 adenine-specific DNA methyltransferase N-terminal" evidence="8">
    <location>
        <begin position="11"/>
        <end position="156"/>
    </location>
</feature>
<dbReference type="InterPro" id="IPR002052">
    <property type="entry name" value="DNA_methylase_N6_adenine_CS"/>
</dbReference>
<evidence type="ECO:0000259" key="7">
    <source>
        <dbReference type="Pfam" id="PF02384"/>
    </source>
</evidence>
<dbReference type="PANTHER" id="PTHR42998">
    <property type="entry name" value="TYPE I RESTRICTION ENZYME HINDVIIP M PROTEIN-RELATED"/>
    <property type="match status" value="1"/>
</dbReference>
<keyword evidence="3" id="KW-0808">Transferase</keyword>
<dbReference type="STRING" id="660517.SAMN04487946_101586"/>
<keyword evidence="4" id="KW-0949">S-adenosyl-L-methionine</keyword>